<dbReference type="SMART" id="SM00100">
    <property type="entry name" value="cNMP"/>
    <property type="match status" value="1"/>
</dbReference>
<evidence type="ECO:0000256" key="3">
    <source>
        <dbReference type="SAM" id="MobiDB-lite"/>
    </source>
</evidence>
<dbReference type="InterPro" id="IPR018490">
    <property type="entry name" value="cNMP-bd_dom_sf"/>
</dbReference>
<dbReference type="SUPFAM" id="SSF57850">
    <property type="entry name" value="RING/U-box"/>
    <property type="match status" value="1"/>
</dbReference>
<comment type="caution">
    <text evidence="6">The sequence shown here is derived from an EMBL/GenBank/DDBJ whole genome shotgun (WGS) entry which is preliminary data.</text>
</comment>
<dbReference type="Gene3D" id="3.50.50.60">
    <property type="entry name" value="FAD/NAD(P)-binding domain"/>
    <property type="match status" value="2"/>
</dbReference>
<dbReference type="CDD" id="cd00038">
    <property type="entry name" value="CAP_ED"/>
    <property type="match status" value="1"/>
</dbReference>
<evidence type="ECO:0000259" key="4">
    <source>
        <dbReference type="PROSITE" id="PS50042"/>
    </source>
</evidence>
<accession>A0A3A8PLU4</accession>
<dbReference type="SUPFAM" id="SSF51905">
    <property type="entry name" value="FAD/NAD(P)-binding domain"/>
    <property type="match status" value="1"/>
</dbReference>
<dbReference type="GO" id="GO:0016491">
    <property type="term" value="F:oxidoreductase activity"/>
    <property type="evidence" value="ECO:0007669"/>
    <property type="project" value="UniProtKB-KW"/>
</dbReference>
<dbReference type="InterPro" id="IPR000595">
    <property type="entry name" value="cNMP-bd_dom"/>
</dbReference>
<dbReference type="AlphaFoldDB" id="A0A3A8PLU4"/>
<reference evidence="7" key="1">
    <citation type="submission" date="2018-09" db="EMBL/GenBank/DDBJ databases">
        <authorList>
            <person name="Livingstone P.G."/>
            <person name="Whitworth D.E."/>
        </authorList>
    </citation>
    <scope>NUCLEOTIDE SEQUENCE [LARGE SCALE GENOMIC DNA]</scope>
    <source>
        <strain evidence="7">CA051B</strain>
    </source>
</reference>
<feature type="domain" description="Cyclic nucleotide-binding" evidence="4">
    <location>
        <begin position="17"/>
        <end position="137"/>
    </location>
</feature>
<dbReference type="InterPro" id="IPR014710">
    <property type="entry name" value="RmlC-like_jellyroll"/>
</dbReference>
<feature type="compositionally biased region" description="Basic and acidic residues" evidence="3">
    <location>
        <begin position="568"/>
        <end position="577"/>
    </location>
</feature>
<evidence type="ECO:0000313" key="7">
    <source>
        <dbReference type="Proteomes" id="UP000272888"/>
    </source>
</evidence>
<sequence length="717" mass="76683">MIPPPLPPNLESRRSQMFPVLDARDHERMQRFGEVRHFRDGECLAAAGQPSPGMFVLSQGRVALSRRDGLGHSIPIVEEGPGQFLGEVAQLSGRPSLVDAHAVGEVEALVIPPHRLRALLVAEADLGERIMRALILRRVGLLETGAGGPVLVGPPEGAGRVRLEGFLSRNGHPYLALDPAQGGEAASLLERYSPRAEELPLVVCPDGSVLKNPLESTLARALGLLPEGAFETRYDVTVVGAGPAGLSTAVYAASEGLRVLVLDQRAFGGQAGASSRIENYLGFPTGITGQALTARAYVQAQKFGVEMAIPAEVASLRCAASGEPLALELTDGRRVRTRTVVVASGARYRRPALANLGQFEGRGVFYWASPIEARMCDGEEVVLVGGGNSAGQAAVFLAGHARRVRVLVRGRELAASMSSYLVERLAASPRIELVMETEVVALAGSDERGLRSVRWRHQPSGREEEHDVRHLFLFIGADPATEWLAGCGVALDAKGFVRTGAALGEEPLQTEAWEATGRAPFTFETSLPGVFAIGDARSDSVKRVGTAIGEGSAVVAQLHACLTSAAAAERRGAERPPRALRQAPSHPHVRHQGASGRMPPHGARAMKKVCPHLEVTEHHRTAPIHPSGHGCMECLKDGGDWVHLRMCLTCGHVGCCDDSPSRHATRHFHASSHPVIKSFEPGEDWAWCFVDEQLLERIPTFPGESPPVHYSAPMSAP</sequence>
<dbReference type="Gene3D" id="2.60.120.10">
    <property type="entry name" value="Jelly Rolls"/>
    <property type="match status" value="1"/>
</dbReference>
<keyword evidence="1" id="KW-0285">Flavoprotein</keyword>
<dbReference type="EMBL" id="RAWB01000243">
    <property type="protein sequence ID" value="RKH55641.1"/>
    <property type="molecule type" value="Genomic_DNA"/>
</dbReference>
<dbReference type="SUPFAM" id="SSF51206">
    <property type="entry name" value="cAMP-binding domain-like"/>
    <property type="match status" value="1"/>
</dbReference>
<dbReference type="InterPro" id="IPR050097">
    <property type="entry name" value="Ferredoxin-NADP_redctase_2"/>
</dbReference>
<dbReference type="PANTHER" id="PTHR48105">
    <property type="entry name" value="THIOREDOXIN REDUCTASE 1-RELATED-RELATED"/>
    <property type="match status" value="1"/>
</dbReference>
<gene>
    <name evidence="6" type="ORF">D7V93_22240</name>
</gene>
<dbReference type="PROSITE" id="PS50042">
    <property type="entry name" value="CNMP_BINDING_3"/>
    <property type="match status" value="1"/>
</dbReference>
<name>A0A3A8PLU4_9BACT</name>
<dbReference type="InterPro" id="IPR036188">
    <property type="entry name" value="FAD/NAD-bd_sf"/>
</dbReference>
<dbReference type="GO" id="GO:0008270">
    <property type="term" value="F:zinc ion binding"/>
    <property type="evidence" value="ECO:0007669"/>
    <property type="project" value="InterPro"/>
</dbReference>
<dbReference type="Proteomes" id="UP000272888">
    <property type="component" value="Unassembled WGS sequence"/>
</dbReference>
<dbReference type="PROSITE" id="PS50271">
    <property type="entry name" value="ZF_UBP"/>
    <property type="match status" value="1"/>
</dbReference>
<keyword evidence="7" id="KW-1185">Reference proteome</keyword>
<dbReference type="InterPro" id="IPR023753">
    <property type="entry name" value="FAD/NAD-binding_dom"/>
</dbReference>
<evidence type="ECO:0000256" key="2">
    <source>
        <dbReference type="ARBA" id="ARBA00023002"/>
    </source>
</evidence>
<evidence type="ECO:0000256" key="1">
    <source>
        <dbReference type="ARBA" id="ARBA00022630"/>
    </source>
</evidence>
<dbReference type="Pfam" id="PF02148">
    <property type="entry name" value="zf-UBP"/>
    <property type="match status" value="1"/>
</dbReference>
<organism evidence="6 7">
    <name type="scientific">Corallococcus llansteffanensis</name>
    <dbReference type="NCBI Taxonomy" id="2316731"/>
    <lineage>
        <taxon>Bacteria</taxon>
        <taxon>Pseudomonadati</taxon>
        <taxon>Myxococcota</taxon>
        <taxon>Myxococcia</taxon>
        <taxon>Myxococcales</taxon>
        <taxon>Cystobacterineae</taxon>
        <taxon>Myxococcaceae</taxon>
        <taxon>Corallococcus</taxon>
    </lineage>
</organism>
<dbReference type="Gene3D" id="3.30.40.10">
    <property type="entry name" value="Zinc/RING finger domain, C3HC4 (zinc finger)"/>
    <property type="match status" value="1"/>
</dbReference>
<evidence type="ECO:0000259" key="5">
    <source>
        <dbReference type="PROSITE" id="PS50271"/>
    </source>
</evidence>
<dbReference type="InterPro" id="IPR001607">
    <property type="entry name" value="Znf_UBP"/>
</dbReference>
<protein>
    <submittedName>
        <fullName evidence="6">FAD-dependent oxidoreductase</fullName>
    </submittedName>
</protein>
<dbReference type="Pfam" id="PF07992">
    <property type="entry name" value="Pyr_redox_2"/>
    <property type="match status" value="1"/>
</dbReference>
<dbReference type="Pfam" id="PF00027">
    <property type="entry name" value="cNMP_binding"/>
    <property type="match status" value="1"/>
</dbReference>
<evidence type="ECO:0000313" key="6">
    <source>
        <dbReference type="EMBL" id="RKH55641.1"/>
    </source>
</evidence>
<feature type="region of interest" description="Disordered" evidence="3">
    <location>
        <begin position="567"/>
        <end position="603"/>
    </location>
</feature>
<dbReference type="PRINTS" id="PR00469">
    <property type="entry name" value="PNDRDTASEII"/>
</dbReference>
<dbReference type="InterPro" id="IPR013083">
    <property type="entry name" value="Znf_RING/FYVE/PHD"/>
</dbReference>
<feature type="domain" description="UBP-type" evidence="5">
    <location>
        <begin position="608"/>
        <end position="714"/>
    </location>
</feature>
<dbReference type="PRINTS" id="PR00368">
    <property type="entry name" value="FADPNR"/>
</dbReference>
<proteinExistence type="predicted"/>
<keyword evidence="2" id="KW-0560">Oxidoreductase</keyword>